<dbReference type="GO" id="GO:0120159">
    <property type="term" value="F:rRNA pseudouridine synthase activity"/>
    <property type="evidence" value="ECO:0007669"/>
    <property type="project" value="UniProtKB-ARBA"/>
</dbReference>
<evidence type="ECO:0000256" key="1">
    <source>
        <dbReference type="ARBA" id="ARBA00000073"/>
    </source>
</evidence>
<dbReference type="PANTHER" id="PTHR21600:SF52">
    <property type="entry name" value="PSEUDOURIDINE SYNTHASE RSUA_RLUA-LIKE DOMAIN-CONTAINING PROTEIN"/>
    <property type="match status" value="1"/>
</dbReference>
<dbReference type="Proteomes" id="UP000295184">
    <property type="component" value="Unassembled WGS sequence"/>
</dbReference>
<dbReference type="OrthoDB" id="9807829at2"/>
<evidence type="ECO:0000256" key="5">
    <source>
        <dbReference type="ARBA" id="ARBA00033164"/>
    </source>
</evidence>
<keyword evidence="6" id="KW-0694">RNA-binding</keyword>
<evidence type="ECO:0000256" key="2">
    <source>
        <dbReference type="ARBA" id="ARBA00010876"/>
    </source>
</evidence>
<dbReference type="CDD" id="cd00165">
    <property type="entry name" value="S4"/>
    <property type="match status" value="1"/>
</dbReference>
<feature type="domain" description="RNA-binding S4" evidence="7">
    <location>
        <begin position="12"/>
        <end position="75"/>
    </location>
</feature>
<comment type="similarity">
    <text evidence="2">Belongs to the pseudouridine synthase RluA family.</text>
</comment>
<evidence type="ECO:0000256" key="6">
    <source>
        <dbReference type="PROSITE-ProRule" id="PRU00182"/>
    </source>
</evidence>
<proteinExistence type="inferred from homology"/>
<accession>A0A4R1QQ35</accession>
<dbReference type="PROSITE" id="PS01129">
    <property type="entry name" value="PSI_RLU"/>
    <property type="match status" value="1"/>
</dbReference>
<protein>
    <recommendedName>
        <fullName evidence="4">RNA pseudouridylate synthase</fullName>
    </recommendedName>
    <alternativeName>
        <fullName evidence="5">RNA-uridine isomerase</fullName>
    </alternativeName>
</protein>
<dbReference type="SUPFAM" id="SSF55174">
    <property type="entry name" value="Alpha-L RNA-binding motif"/>
    <property type="match status" value="1"/>
</dbReference>
<comment type="catalytic activity">
    <reaction evidence="1">
        <text>a uridine in RNA = a pseudouridine in RNA</text>
        <dbReference type="Rhea" id="RHEA:48348"/>
        <dbReference type="Rhea" id="RHEA-COMP:12068"/>
        <dbReference type="Rhea" id="RHEA-COMP:12069"/>
        <dbReference type="ChEBI" id="CHEBI:65314"/>
        <dbReference type="ChEBI" id="CHEBI:65315"/>
    </reaction>
</comment>
<evidence type="ECO:0000256" key="3">
    <source>
        <dbReference type="ARBA" id="ARBA00023235"/>
    </source>
</evidence>
<dbReference type="GO" id="GO:0003723">
    <property type="term" value="F:RNA binding"/>
    <property type="evidence" value="ECO:0007669"/>
    <property type="project" value="UniProtKB-KW"/>
</dbReference>
<dbReference type="InterPro" id="IPR002942">
    <property type="entry name" value="S4_RNA-bd"/>
</dbReference>
<dbReference type="GO" id="GO:0000455">
    <property type="term" value="P:enzyme-directed rRNA pseudouridine synthesis"/>
    <property type="evidence" value="ECO:0007669"/>
    <property type="project" value="TreeGrafter"/>
</dbReference>
<dbReference type="AlphaFoldDB" id="A0A4R1QQ35"/>
<dbReference type="SMART" id="SM00363">
    <property type="entry name" value="S4"/>
    <property type="match status" value="1"/>
</dbReference>
<reference evidence="8 9" key="1">
    <citation type="submission" date="2019-03" db="EMBL/GenBank/DDBJ databases">
        <title>Genomic Encyclopedia of Type Strains, Phase IV (KMG-IV): sequencing the most valuable type-strain genomes for metagenomic binning, comparative biology and taxonomic classification.</title>
        <authorList>
            <person name="Goeker M."/>
        </authorList>
    </citation>
    <scope>NUCLEOTIDE SEQUENCE [LARGE SCALE GENOMIC DNA]</scope>
    <source>
        <strain evidence="8 9">DSM 100451</strain>
    </source>
</reference>
<dbReference type="PROSITE" id="PS50889">
    <property type="entry name" value="S4"/>
    <property type="match status" value="1"/>
</dbReference>
<gene>
    <name evidence="8" type="ORF">EDD77_1435</name>
</gene>
<dbReference type="InterPro" id="IPR006145">
    <property type="entry name" value="PsdUridine_synth_RsuA/RluA"/>
</dbReference>
<dbReference type="EMBL" id="SLUM01000043">
    <property type="protein sequence ID" value="TCL52864.1"/>
    <property type="molecule type" value="Genomic_DNA"/>
</dbReference>
<comment type="caution">
    <text evidence="8">The sequence shown here is derived from an EMBL/GenBank/DDBJ whole genome shotgun (WGS) entry which is preliminary data.</text>
</comment>
<sequence>MKIISVKSLAPVRLDKYLTEQFPALTFGRLNKALRENKIKLNGKKQPLSTRVQTGDEIRLFLPEEQLNPTAVQGPAFLRARFAAKPVYEDEHILLVDKPAGLPVIHDTEPDTLINRAMLYLHREHGWEPGKGPAPALCHRLDTGTSGLVLIAKDPQTEQLLIDLIRDREIRKEYLCVTFGRPRPEQATLQGYLVKDAGKGLVRVSERPMPGGKEIETRYKTLAVSGRLALLQVELITGRTHQIRAHLASIGCPILGDSKYGNNAANRELKLKYQALCAWQLTFPVLTNPLLQGVSGRSFQAEKPWWNQQLLEGKLK</sequence>
<dbReference type="InterPro" id="IPR036986">
    <property type="entry name" value="S4_RNA-bd_sf"/>
</dbReference>
<dbReference type="InterPro" id="IPR006224">
    <property type="entry name" value="PsdUridine_synth_RluA-like_CS"/>
</dbReference>
<dbReference type="Pfam" id="PF00849">
    <property type="entry name" value="PseudoU_synth_2"/>
    <property type="match status" value="1"/>
</dbReference>
<name>A0A4R1QQ35_9FIRM</name>
<evidence type="ECO:0000259" key="7">
    <source>
        <dbReference type="SMART" id="SM00363"/>
    </source>
</evidence>
<dbReference type="PANTHER" id="PTHR21600">
    <property type="entry name" value="MITOCHONDRIAL RNA PSEUDOURIDINE SYNTHASE"/>
    <property type="match status" value="1"/>
</dbReference>
<evidence type="ECO:0000313" key="9">
    <source>
        <dbReference type="Proteomes" id="UP000295184"/>
    </source>
</evidence>
<dbReference type="SUPFAM" id="SSF55120">
    <property type="entry name" value="Pseudouridine synthase"/>
    <property type="match status" value="1"/>
</dbReference>
<dbReference type="Gene3D" id="3.10.290.10">
    <property type="entry name" value="RNA-binding S4 domain"/>
    <property type="match status" value="1"/>
</dbReference>
<dbReference type="CDD" id="cd02869">
    <property type="entry name" value="PseudoU_synth_RluA_like"/>
    <property type="match status" value="1"/>
</dbReference>
<dbReference type="STRING" id="1650663.GCA_001486665_00513"/>
<evidence type="ECO:0000313" key="8">
    <source>
        <dbReference type="EMBL" id="TCL52864.1"/>
    </source>
</evidence>
<evidence type="ECO:0000256" key="4">
    <source>
        <dbReference type="ARBA" id="ARBA00031870"/>
    </source>
</evidence>
<dbReference type="InterPro" id="IPR050188">
    <property type="entry name" value="RluA_PseudoU_synthase"/>
</dbReference>
<keyword evidence="3" id="KW-0413">Isomerase</keyword>
<dbReference type="RefSeq" id="WP_058963023.1">
    <property type="nucleotide sequence ID" value="NZ_CABKVM010000012.1"/>
</dbReference>
<organism evidence="8 9">
    <name type="scientific">Allofournierella massiliensis</name>
    <dbReference type="NCBI Taxonomy" id="1650663"/>
    <lineage>
        <taxon>Bacteria</taxon>
        <taxon>Bacillati</taxon>
        <taxon>Bacillota</taxon>
        <taxon>Clostridia</taxon>
        <taxon>Eubacteriales</taxon>
        <taxon>Oscillospiraceae</taxon>
        <taxon>Allofournierella</taxon>
    </lineage>
</organism>
<dbReference type="Gene3D" id="3.30.2350.10">
    <property type="entry name" value="Pseudouridine synthase"/>
    <property type="match status" value="1"/>
</dbReference>
<dbReference type="InterPro" id="IPR020103">
    <property type="entry name" value="PsdUridine_synth_cat_dom_sf"/>
</dbReference>